<accession>A0A8J4XN21</accession>
<reference evidence="3" key="1">
    <citation type="submission" date="2020-07" db="EMBL/GenBank/DDBJ databases">
        <title>The High-quality genome of the commercially important snow crab, Chionoecetes opilio.</title>
        <authorList>
            <person name="Jeong J.-H."/>
            <person name="Ryu S."/>
        </authorList>
    </citation>
    <scope>NUCLEOTIDE SEQUENCE</scope>
    <source>
        <strain evidence="3">MADBK_172401_WGS</strain>
        <tissue evidence="3">Digestive gland</tissue>
    </source>
</reference>
<evidence type="ECO:0000313" key="4">
    <source>
        <dbReference type="Proteomes" id="UP000770661"/>
    </source>
</evidence>
<feature type="compositionally biased region" description="Polar residues" evidence="1">
    <location>
        <begin position="254"/>
        <end position="316"/>
    </location>
</feature>
<dbReference type="InterPro" id="IPR009688">
    <property type="entry name" value="FAM210A/B-like_dom"/>
</dbReference>
<evidence type="ECO:0000259" key="2">
    <source>
        <dbReference type="Pfam" id="PF06916"/>
    </source>
</evidence>
<dbReference type="AlphaFoldDB" id="A0A8J4XN21"/>
<sequence length="316" mass="34668">MGLIASRGRNVSETIEHFLLQCPCFHSHRVVPCSQLLTLNVATCDLPTLLVAAGVHPSRQHAVIHLTCAFLRKTGQLHGVDIVPLMEMLGAGEKILSHLQSSNAGYYAIAYAMYKIATPARYTVTVEVMMEFAESSTLLLRLNAECRRIKSRLFTPFLAKAKDKLDNLGSPRSLLRVSLGQSVKISIPNGPIQRLLIAQKSRVVSTSQPGQVNSVPTGKGGLTKVDVWGPCKQPSVVLEKKYNGIRTEDKAWTRNATNGATQPMEQRNQWSNATNGTTQPVEQRNQWSNATNGTTQPVEQRNQWSNATSGATQPVE</sequence>
<protein>
    <recommendedName>
        <fullName evidence="2">DUF1279 domain-containing protein</fullName>
    </recommendedName>
</protein>
<dbReference type="Proteomes" id="UP000770661">
    <property type="component" value="Unassembled WGS sequence"/>
</dbReference>
<name>A0A8J4XN21_CHIOP</name>
<dbReference type="EMBL" id="JACEEZ010024003">
    <property type="protein sequence ID" value="KAG0710633.1"/>
    <property type="molecule type" value="Genomic_DNA"/>
</dbReference>
<proteinExistence type="predicted"/>
<evidence type="ECO:0000313" key="3">
    <source>
        <dbReference type="EMBL" id="KAG0710633.1"/>
    </source>
</evidence>
<feature type="region of interest" description="Disordered" evidence="1">
    <location>
        <begin position="252"/>
        <end position="316"/>
    </location>
</feature>
<organism evidence="3 4">
    <name type="scientific">Chionoecetes opilio</name>
    <name type="common">Atlantic snow crab</name>
    <name type="synonym">Cancer opilio</name>
    <dbReference type="NCBI Taxonomy" id="41210"/>
    <lineage>
        <taxon>Eukaryota</taxon>
        <taxon>Metazoa</taxon>
        <taxon>Ecdysozoa</taxon>
        <taxon>Arthropoda</taxon>
        <taxon>Crustacea</taxon>
        <taxon>Multicrustacea</taxon>
        <taxon>Malacostraca</taxon>
        <taxon>Eumalacostraca</taxon>
        <taxon>Eucarida</taxon>
        <taxon>Decapoda</taxon>
        <taxon>Pleocyemata</taxon>
        <taxon>Brachyura</taxon>
        <taxon>Eubrachyura</taxon>
        <taxon>Majoidea</taxon>
        <taxon>Majidae</taxon>
        <taxon>Chionoecetes</taxon>
    </lineage>
</organism>
<feature type="domain" description="DUF1279" evidence="2">
    <location>
        <begin position="75"/>
        <end position="127"/>
    </location>
</feature>
<keyword evidence="4" id="KW-1185">Reference proteome</keyword>
<evidence type="ECO:0000256" key="1">
    <source>
        <dbReference type="SAM" id="MobiDB-lite"/>
    </source>
</evidence>
<comment type="caution">
    <text evidence="3">The sequence shown here is derived from an EMBL/GenBank/DDBJ whole genome shotgun (WGS) entry which is preliminary data.</text>
</comment>
<gene>
    <name evidence="3" type="ORF">GWK47_022402</name>
</gene>
<dbReference type="Pfam" id="PF06916">
    <property type="entry name" value="FAM210A-B_dom"/>
    <property type="match status" value="1"/>
</dbReference>
<dbReference type="OrthoDB" id="5874039at2759"/>